<dbReference type="AlphaFoldDB" id="A0A9P0E4F5"/>
<keyword evidence="1" id="KW-0812">Transmembrane</keyword>
<gene>
    <name evidence="2" type="ORF">NEZAVI_LOCUS1844</name>
</gene>
<name>A0A9P0E4F5_NEZVI</name>
<accession>A0A9P0E4F5</accession>
<dbReference type="OrthoDB" id="6597663at2759"/>
<evidence type="ECO:0000256" key="1">
    <source>
        <dbReference type="SAM" id="Phobius"/>
    </source>
</evidence>
<keyword evidence="1" id="KW-1133">Transmembrane helix</keyword>
<dbReference type="Proteomes" id="UP001152798">
    <property type="component" value="Chromosome 1"/>
</dbReference>
<keyword evidence="3" id="KW-1185">Reference proteome</keyword>
<sequence length="67" mass="7290">MKGTIGLPVAIHNTAISVTLCVIFYCLMTFDERGSLSIKFHGITLIMCCGSLVLGLCYFGESLEEEV</sequence>
<protein>
    <submittedName>
        <fullName evidence="2">Uncharacterized protein</fullName>
    </submittedName>
</protein>
<keyword evidence="1" id="KW-0472">Membrane</keyword>
<reference evidence="2" key="1">
    <citation type="submission" date="2022-01" db="EMBL/GenBank/DDBJ databases">
        <authorList>
            <person name="King R."/>
        </authorList>
    </citation>
    <scope>NUCLEOTIDE SEQUENCE</scope>
</reference>
<organism evidence="2 3">
    <name type="scientific">Nezara viridula</name>
    <name type="common">Southern green stink bug</name>
    <name type="synonym">Cimex viridulus</name>
    <dbReference type="NCBI Taxonomy" id="85310"/>
    <lineage>
        <taxon>Eukaryota</taxon>
        <taxon>Metazoa</taxon>
        <taxon>Ecdysozoa</taxon>
        <taxon>Arthropoda</taxon>
        <taxon>Hexapoda</taxon>
        <taxon>Insecta</taxon>
        <taxon>Pterygota</taxon>
        <taxon>Neoptera</taxon>
        <taxon>Paraneoptera</taxon>
        <taxon>Hemiptera</taxon>
        <taxon>Heteroptera</taxon>
        <taxon>Panheteroptera</taxon>
        <taxon>Pentatomomorpha</taxon>
        <taxon>Pentatomoidea</taxon>
        <taxon>Pentatomidae</taxon>
        <taxon>Pentatominae</taxon>
        <taxon>Nezara</taxon>
    </lineage>
</organism>
<feature type="transmembrane region" description="Helical" evidence="1">
    <location>
        <begin position="6"/>
        <end position="28"/>
    </location>
</feature>
<feature type="transmembrane region" description="Helical" evidence="1">
    <location>
        <begin position="40"/>
        <end position="61"/>
    </location>
</feature>
<evidence type="ECO:0000313" key="2">
    <source>
        <dbReference type="EMBL" id="CAH1390680.1"/>
    </source>
</evidence>
<proteinExistence type="predicted"/>
<dbReference type="EMBL" id="OV725077">
    <property type="protein sequence ID" value="CAH1390680.1"/>
    <property type="molecule type" value="Genomic_DNA"/>
</dbReference>
<evidence type="ECO:0000313" key="3">
    <source>
        <dbReference type="Proteomes" id="UP001152798"/>
    </source>
</evidence>